<evidence type="ECO:0000313" key="4">
    <source>
        <dbReference type="Proteomes" id="UP000315295"/>
    </source>
</evidence>
<keyword evidence="4" id="KW-1185">Reference proteome</keyword>
<comment type="caution">
    <text evidence="3">The sequence shown here is derived from an EMBL/GenBank/DDBJ whole genome shotgun (WGS) entry which is preliminary data.</text>
</comment>
<dbReference type="EMBL" id="VIEB01000075">
    <property type="protein sequence ID" value="TQE08117.1"/>
    <property type="molecule type" value="Genomic_DNA"/>
</dbReference>
<dbReference type="InterPro" id="IPR044277">
    <property type="entry name" value="GIP1"/>
</dbReference>
<dbReference type="PANTHER" id="PTHR46775">
    <property type="entry name" value="FLOCCULATION PROTEIN (DUF1296)"/>
    <property type="match status" value="1"/>
</dbReference>
<reference evidence="3 4" key="1">
    <citation type="journal article" date="2019" name="G3 (Bethesda)">
        <title>Sequencing of a Wild Apple (Malus baccata) Genome Unravels the Differences Between Cultivated and Wild Apple Species Regarding Disease Resistance and Cold Tolerance.</title>
        <authorList>
            <person name="Chen X."/>
        </authorList>
    </citation>
    <scope>NUCLEOTIDE SEQUENCE [LARGE SCALE GENOMIC DNA]</scope>
    <source>
        <strain evidence="4">cv. Shandingzi</strain>
        <tissue evidence="3">Leaves</tissue>
    </source>
</reference>
<evidence type="ECO:0000256" key="1">
    <source>
        <dbReference type="SAM" id="MobiDB-lite"/>
    </source>
</evidence>
<sequence>MSGGGVRVSIPNGVRKTIQDIKEITGNHSEEEIHAMLKECNMDPNETAQKLLLQDPFHEVKRKRDKRKENLNNKESAESRWRPGGQGRGGRGGRVNFAPRHMPRDAGGGRNAGPATENGTTVGTNKEWKPKPINSAVVQGLGTAPTSELSANSIEVPSQSQLDSRVLDSEEATSKLQRKLEELHLPQRKVVILPNHIHVPESERTKLSFGSFGAMFGISTGYVSAPESDKSSTPRSETSQVVEESVEEQSSSTQNASPTADEGDYPDHPQSPPLVSENISSGEGDVSSSVAPGHNESKHDTALPSGGHQFSVAHTSPNYSFGFVPPILGSQLAPFENSESQARDVSRLPSFVVQPPFDPASYYAQYYRSGADSDGRLSPFPSPGVSTKYNANVAVLPQSSQSPQEGGVLSAAGPTPLVTQAPGIVQSSISVTQQPVPVFRPPAGMHISHYPHNYFPYSHYFSPIYVPPPAIHQFLGNGAFPQQPQAGGVYPAPPAAAATGVKYSLPQYKTGTNTGNSAHMGMASGYGPYGSSPAGYNPSAPTTVGNSTSNEDLAPSQFKENNAYITGQQSEGSSVWVAAPGRDISSLTSSFYNLPPQGQHMTFTPTQAGHGTFAGLYHPAQAVTAAAVHPLLQQSQTMAGAVDMVGPGGNVYQQPQHAQMNWPMSRLIGGTIERHSMAEWLKFDGQSLMLFDQIVCADEYNLNNSQANMFHKFLNVHKLKPFSRRPQAPEAEPEEEGCTSVLKIVHVGGRVERYYMATLAAKILEKHPSFLLARPEVFRRPWDSVVKPDEILTPGEKILLIPQRTVRKLRSRMRKPNKEFPVNPFVSQSSMDVSTAAETISRWKQGAAAGELRDTSVCGILRRKKSVGKKHVRFSGIDVKHNGCETERSSENSNAQSHRGKRRVRSAVTWQPSFTAITETHGNDRVKK</sequence>
<evidence type="ECO:0000313" key="3">
    <source>
        <dbReference type="EMBL" id="TQE08117.1"/>
    </source>
</evidence>
<dbReference type="STRING" id="106549.A0A540NAP6"/>
<feature type="compositionally biased region" description="Polar residues" evidence="1">
    <location>
        <begin position="277"/>
        <end position="290"/>
    </location>
</feature>
<dbReference type="InterPro" id="IPR009060">
    <property type="entry name" value="UBA-like_sf"/>
</dbReference>
<feature type="domain" description="GBF-interacting protein 1 N-terminal" evidence="2">
    <location>
        <begin position="10"/>
        <end position="69"/>
    </location>
</feature>
<feature type="compositionally biased region" description="Low complexity" evidence="1">
    <location>
        <begin position="236"/>
        <end position="254"/>
    </location>
</feature>
<dbReference type="Pfam" id="PF14009">
    <property type="entry name" value="PADRE"/>
    <property type="match status" value="1"/>
</dbReference>
<feature type="compositionally biased region" description="Basic and acidic residues" evidence="1">
    <location>
        <begin position="67"/>
        <end position="81"/>
    </location>
</feature>
<gene>
    <name evidence="3" type="ORF">C1H46_006243</name>
</gene>
<feature type="region of interest" description="Disordered" evidence="1">
    <location>
        <begin position="224"/>
        <end position="310"/>
    </location>
</feature>
<feature type="region of interest" description="Disordered" evidence="1">
    <location>
        <begin position="46"/>
        <end position="129"/>
    </location>
</feature>
<dbReference type="AlphaFoldDB" id="A0A540NAP6"/>
<dbReference type="GO" id="GO:0051082">
    <property type="term" value="F:unfolded protein binding"/>
    <property type="evidence" value="ECO:0007669"/>
    <property type="project" value="TreeGrafter"/>
</dbReference>
<protein>
    <recommendedName>
        <fullName evidence="2">GBF-interacting protein 1 N-terminal domain-containing protein</fullName>
    </recommendedName>
</protein>
<dbReference type="InterPro" id="IPR025322">
    <property type="entry name" value="PADRE_dom"/>
</dbReference>
<accession>A0A540NAP6</accession>
<evidence type="ECO:0000259" key="2">
    <source>
        <dbReference type="Pfam" id="PF06972"/>
    </source>
</evidence>
<name>A0A540NAP6_MALBA</name>
<proteinExistence type="predicted"/>
<dbReference type="PANTHER" id="PTHR46775:SF1">
    <property type="entry name" value="FLOCCULATION PROTEIN (DUF1296)"/>
    <property type="match status" value="1"/>
</dbReference>
<dbReference type="Pfam" id="PF06972">
    <property type="entry name" value="GIP1_N"/>
    <property type="match status" value="1"/>
</dbReference>
<feature type="region of interest" description="Disordered" evidence="1">
    <location>
        <begin position="884"/>
        <end position="906"/>
    </location>
</feature>
<dbReference type="SUPFAM" id="SSF46934">
    <property type="entry name" value="UBA-like"/>
    <property type="match status" value="1"/>
</dbReference>
<dbReference type="Proteomes" id="UP000315295">
    <property type="component" value="Unassembled WGS sequence"/>
</dbReference>
<organism evidence="3 4">
    <name type="scientific">Malus baccata</name>
    <name type="common">Siberian crab apple</name>
    <name type="synonym">Pyrus baccata</name>
    <dbReference type="NCBI Taxonomy" id="106549"/>
    <lineage>
        <taxon>Eukaryota</taxon>
        <taxon>Viridiplantae</taxon>
        <taxon>Streptophyta</taxon>
        <taxon>Embryophyta</taxon>
        <taxon>Tracheophyta</taxon>
        <taxon>Spermatophyta</taxon>
        <taxon>Magnoliopsida</taxon>
        <taxon>eudicotyledons</taxon>
        <taxon>Gunneridae</taxon>
        <taxon>Pentapetalae</taxon>
        <taxon>rosids</taxon>
        <taxon>fabids</taxon>
        <taxon>Rosales</taxon>
        <taxon>Rosaceae</taxon>
        <taxon>Amygdaloideae</taxon>
        <taxon>Maleae</taxon>
        <taxon>Malus</taxon>
    </lineage>
</organism>
<dbReference type="InterPro" id="IPR009719">
    <property type="entry name" value="GIP1_N"/>
</dbReference>
<feature type="compositionally biased region" description="Gly residues" evidence="1">
    <location>
        <begin position="84"/>
        <end position="93"/>
    </location>
</feature>